<dbReference type="PROSITE" id="PS51257">
    <property type="entry name" value="PROKAR_LIPOPROTEIN"/>
    <property type="match status" value="1"/>
</dbReference>
<protein>
    <submittedName>
        <fullName evidence="3">Immunogenic protein MPT70</fullName>
    </submittedName>
</protein>
<sequence length="204" mass="22365" precursor="true">MFKIEKLKTIGLMLAMTLPLGLVACSGETQQSSRDSVEMDDQSMMNRRDADRNASMGMDEPSTIVNVVIDRPQFETLATAVSEAQLKSALEASGPYTLFAPTNDAFNALPSGVLQKLLKPENRGKLQMVLKFHVVRGYFPADKVMKTSRMLTLEGQSLSVDVRGNEVYIDGARVTQTNLDAKNGVVHQIDKVLLPTGFDVNSLN</sequence>
<evidence type="ECO:0000256" key="1">
    <source>
        <dbReference type="SAM" id="SignalP"/>
    </source>
</evidence>
<keyword evidence="1" id="KW-0732">Signal</keyword>
<organism evidence="3 4">
    <name type="scientific">Poriferisphaera corsica</name>
    <dbReference type="NCBI Taxonomy" id="2528020"/>
    <lineage>
        <taxon>Bacteria</taxon>
        <taxon>Pseudomonadati</taxon>
        <taxon>Planctomycetota</taxon>
        <taxon>Phycisphaerae</taxon>
        <taxon>Phycisphaerales</taxon>
        <taxon>Phycisphaeraceae</taxon>
        <taxon>Poriferisphaera</taxon>
    </lineage>
</organism>
<dbReference type="RefSeq" id="WP_145072904.1">
    <property type="nucleotide sequence ID" value="NZ_CP036425.1"/>
</dbReference>
<dbReference type="PROSITE" id="PS50213">
    <property type="entry name" value="FAS1"/>
    <property type="match status" value="1"/>
</dbReference>
<accession>A0A517YP75</accession>
<evidence type="ECO:0000259" key="2">
    <source>
        <dbReference type="PROSITE" id="PS50213"/>
    </source>
</evidence>
<feature type="chain" id="PRO_5022226277" evidence="1">
    <location>
        <begin position="25"/>
        <end position="204"/>
    </location>
</feature>
<dbReference type="EMBL" id="CP036425">
    <property type="protein sequence ID" value="QDU32024.1"/>
    <property type="molecule type" value="Genomic_DNA"/>
</dbReference>
<gene>
    <name evidence="3" type="ORF">KS4_00520</name>
</gene>
<dbReference type="FunFam" id="2.30.180.10:FF:000032">
    <property type="entry name" value="Fasciclin domain-containing protein, putative"/>
    <property type="match status" value="1"/>
</dbReference>
<dbReference type="OrthoDB" id="9800666at2"/>
<dbReference type="SMART" id="SM00554">
    <property type="entry name" value="FAS1"/>
    <property type="match status" value="1"/>
</dbReference>
<keyword evidence="4" id="KW-1185">Reference proteome</keyword>
<dbReference type="InterPro" id="IPR050904">
    <property type="entry name" value="Adhesion/Biosynth-related"/>
</dbReference>
<feature type="signal peptide" evidence="1">
    <location>
        <begin position="1"/>
        <end position="24"/>
    </location>
</feature>
<evidence type="ECO:0000313" key="4">
    <source>
        <dbReference type="Proteomes" id="UP000317369"/>
    </source>
</evidence>
<dbReference type="Gene3D" id="2.30.180.10">
    <property type="entry name" value="FAS1 domain"/>
    <property type="match status" value="1"/>
</dbReference>
<evidence type="ECO:0000313" key="3">
    <source>
        <dbReference type="EMBL" id="QDU32024.1"/>
    </source>
</evidence>
<dbReference type="Proteomes" id="UP000317369">
    <property type="component" value="Chromosome"/>
</dbReference>
<dbReference type="Pfam" id="PF02469">
    <property type="entry name" value="Fasciclin"/>
    <property type="match status" value="1"/>
</dbReference>
<dbReference type="SUPFAM" id="SSF82153">
    <property type="entry name" value="FAS1 domain"/>
    <property type="match status" value="1"/>
</dbReference>
<dbReference type="KEGG" id="pcor:KS4_00520"/>
<dbReference type="InterPro" id="IPR000782">
    <property type="entry name" value="FAS1_domain"/>
</dbReference>
<reference evidence="3 4" key="1">
    <citation type="submission" date="2019-02" db="EMBL/GenBank/DDBJ databases">
        <title>Deep-cultivation of Planctomycetes and their phenomic and genomic characterization uncovers novel biology.</title>
        <authorList>
            <person name="Wiegand S."/>
            <person name="Jogler M."/>
            <person name="Boedeker C."/>
            <person name="Pinto D."/>
            <person name="Vollmers J."/>
            <person name="Rivas-Marin E."/>
            <person name="Kohn T."/>
            <person name="Peeters S.H."/>
            <person name="Heuer A."/>
            <person name="Rast P."/>
            <person name="Oberbeckmann S."/>
            <person name="Bunk B."/>
            <person name="Jeske O."/>
            <person name="Meyerdierks A."/>
            <person name="Storesund J.E."/>
            <person name="Kallscheuer N."/>
            <person name="Luecker S."/>
            <person name="Lage O.M."/>
            <person name="Pohl T."/>
            <person name="Merkel B.J."/>
            <person name="Hornburger P."/>
            <person name="Mueller R.-W."/>
            <person name="Bruemmer F."/>
            <person name="Labrenz M."/>
            <person name="Spormann A.M."/>
            <person name="Op den Camp H."/>
            <person name="Overmann J."/>
            <person name="Amann R."/>
            <person name="Jetten M.S.M."/>
            <person name="Mascher T."/>
            <person name="Medema M.H."/>
            <person name="Devos D.P."/>
            <person name="Kaster A.-K."/>
            <person name="Ovreas L."/>
            <person name="Rohde M."/>
            <person name="Galperin M.Y."/>
            <person name="Jogler C."/>
        </authorList>
    </citation>
    <scope>NUCLEOTIDE SEQUENCE [LARGE SCALE GENOMIC DNA]</scope>
    <source>
        <strain evidence="3 4">KS4</strain>
    </source>
</reference>
<dbReference type="InterPro" id="IPR036378">
    <property type="entry name" value="FAS1_dom_sf"/>
</dbReference>
<feature type="domain" description="FAS1" evidence="2">
    <location>
        <begin position="61"/>
        <end position="193"/>
    </location>
</feature>
<proteinExistence type="predicted"/>
<dbReference type="PANTHER" id="PTHR10900">
    <property type="entry name" value="PERIOSTIN-RELATED"/>
    <property type="match status" value="1"/>
</dbReference>
<name>A0A517YP75_9BACT</name>
<dbReference type="AlphaFoldDB" id="A0A517YP75"/>
<dbReference type="PANTHER" id="PTHR10900:SF77">
    <property type="entry name" value="FI19380P1"/>
    <property type="match status" value="1"/>
</dbReference>